<dbReference type="AlphaFoldDB" id="A0A6J4MD50"/>
<protein>
    <submittedName>
        <fullName evidence="2">Uncharacterized protein</fullName>
    </submittedName>
</protein>
<name>A0A6J4MD50_9ACTN</name>
<accession>A0A6J4MD50</accession>
<evidence type="ECO:0000256" key="1">
    <source>
        <dbReference type="SAM" id="MobiDB-lite"/>
    </source>
</evidence>
<evidence type="ECO:0000313" key="2">
    <source>
        <dbReference type="EMBL" id="CAA9355371.1"/>
    </source>
</evidence>
<proteinExistence type="predicted"/>
<feature type="non-terminal residue" evidence="2">
    <location>
        <position position="1"/>
    </location>
</feature>
<organism evidence="2">
    <name type="scientific">uncultured Frankineae bacterium</name>
    <dbReference type="NCBI Taxonomy" id="437475"/>
    <lineage>
        <taxon>Bacteria</taxon>
        <taxon>Bacillati</taxon>
        <taxon>Actinomycetota</taxon>
        <taxon>Actinomycetes</taxon>
        <taxon>Frankiales</taxon>
        <taxon>environmental samples</taxon>
    </lineage>
</organism>
<gene>
    <name evidence="2" type="ORF">AVDCRST_MAG16-2640</name>
</gene>
<feature type="region of interest" description="Disordered" evidence="1">
    <location>
        <begin position="18"/>
        <end position="50"/>
    </location>
</feature>
<reference evidence="2" key="1">
    <citation type="submission" date="2020-02" db="EMBL/GenBank/DDBJ databases">
        <authorList>
            <person name="Meier V. D."/>
        </authorList>
    </citation>
    <scope>NUCLEOTIDE SEQUENCE</scope>
    <source>
        <strain evidence="2">AVDCRST_MAG16</strain>
    </source>
</reference>
<feature type="compositionally biased region" description="Low complexity" evidence="1">
    <location>
        <begin position="24"/>
        <end position="50"/>
    </location>
</feature>
<dbReference type="EMBL" id="CADCUE010000247">
    <property type="protein sequence ID" value="CAA9355371.1"/>
    <property type="molecule type" value="Genomic_DNA"/>
</dbReference>
<feature type="non-terminal residue" evidence="2">
    <location>
        <position position="76"/>
    </location>
</feature>
<sequence>CRSTRAWCWSCCARRARATRRARPTASCRSRSTPTSTPVCSRSSASPRRTSSRWSAVAAVVAVGSPVAWAGCSADA</sequence>